<keyword evidence="2" id="KW-0808">Transferase</keyword>
<dbReference type="Pfam" id="PF00370">
    <property type="entry name" value="FGGY_N"/>
    <property type="match status" value="1"/>
</dbReference>
<dbReference type="GO" id="GO:0005975">
    <property type="term" value="P:carbohydrate metabolic process"/>
    <property type="evidence" value="ECO:0007669"/>
    <property type="project" value="InterPro"/>
</dbReference>
<dbReference type="Proteomes" id="UP000824140">
    <property type="component" value="Unassembled WGS sequence"/>
</dbReference>
<dbReference type="PANTHER" id="PTHR43095:SF5">
    <property type="entry name" value="XYLULOSE KINASE"/>
    <property type="match status" value="1"/>
</dbReference>
<dbReference type="SUPFAM" id="SSF53067">
    <property type="entry name" value="Actin-like ATPase domain"/>
    <property type="match status" value="1"/>
</dbReference>
<evidence type="ECO:0000313" key="6">
    <source>
        <dbReference type="Proteomes" id="UP000824140"/>
    </source>
</evidence>
<dbReference type="Gene3D" id="3.30.420.40">
    <property type="match status" value="1"/>
</dbReference>
<reference evidence="5" key="2">
    <citation type="journal article" date="2021" name="PeerJ">
        <title>Extensive microbial diversity within the chicken gut microbiome revealed by metagenomics and culture.</title>
        <authorList>
            <person name="Gilroy R."/>
            <person name="Ravi A."/>
            <person name="Getino M."/>
            <person name="Pursley I."/>
            <person name="Horton D.L."/>
            <person name="Alikhan N.F."/>
            <person name="Baker D."/>
            <person name="Gharbi K."/>
            <person name="Hall N."/>
            <person name="Watson M."/>
            <person name="Adriaenssens E.M."/>
            <person name="Foster-Nyarko E."/>
            <person name="Jarju S."/>
            <person name="Secka A."/>
            <person name="Antonio M."/>
            <person name="Oren A."/>
            <person name="Chaudhuri R.R."/>
            <person name="La Ragione R."/>
            <person name="Hildebrand F."/>
            <person name="Pallen M.J."/>
        </authorList>
    </citation>
    <scope>NUCLEOTIDE SEQUENCE</scope>
    <source>
        <strain evidence="5">13766</strain>
    </source>
</reference>
<gene>
    <name evidence="5" type="ORF">IAA84_05785</name>
</gene>
<name>A0A9D1G0H0_9FIRM</name>
<evidence type="ECO:0000256" key="3">
    <source>
        <dbReference type="ARBA" id="ARBA00022777"/>
    </source>
</evidence>
<evidence type="ECO:0000313" key="5">
    <source>
        <dbReference type="EMBL" id="HIS92513.1"/>
    </source>
</evidence>
<dbReference type="InterPro" id="IPR018484">
    <property type="entry name" value="FGGY_N"/>
</dbReference>
<dbReference type="GO" id="GO:0016301">
    <property type="term" value="F:kinase activity"/>
    <property type="evidence" value="ECO:0007669"/>
    <property type="project" value="UniProtKB-KW"/>
</dbReference>
<keyword evidence="3" id="KW-0418">Kinase</keyword>
<reference evidence="5" key="1">
    <citation type="submission" date="2020-10" db="EMBL/GenBank/DDBJ databases">
        <authorList>
            <person name="Gilroy R."/>
        </authorList>
    </citation>
    <scope>NUCLEOTIDE SEQUENCE</scope>
    <source>
        <strain evidence="5">13766</strain>
    </source>
</reference>
<dbReference type="AlphaFoldDB" id="A0A9D1G0H0"/>
<organism evidence="5 6">
    <name type="scientific">Candidatus Alectryocaccomicrobium excrementavium</name>
    <dbReference type="NCBI Taxonomy" id="2840668"/>
    <lineage>
        <taxon>Bacteria</taxon>
        <taxon>Bacillati</taxon>
        <taxon>Bacillota</taxon>
        <taxon>Clostridia</taxon>
        <taxon>Candidatus Alectryocaccomicrobium</taxon>
    </lineage>
</organism>
<evidence type="ECO:0000256" key="2">
    <source>
        <dbReference type="ARBA" id="ARBA00022679"/>
    </source>
</evidence>
<accession>A0A9D1G0H0</accession>
<proteinExistence type="inferred from homology"/>
<sequence length="412" mass="44733">MQKRYLALDLGSTYTKCALLDENGVLKSCQKASPPPIDGEDGARYEIDVDEYMRQAEELLGQMRDSDTVGVLISTQMHGFVLADAKGRPLTPYISWQDRVGERNLPWISAALGREATRAAGVPLKANLALCALLGRVREGLRLPGNAWFHTLGGYLIFRLTGEHVCHMTNAAPTGLADVRAGGWNWTLLRAAGLDGLALPRIESAPVPVGYWQGLAVYPDLGDQQACALGAQPGEEDALCVAMGTTGLMGILTRQWGQGEYENRPWLSPGVYLRTVSALPGGRDMEAVKRFVQSMAAAVMRQAPSDDAVWDFLCRIPEGHPGEGQSAWQIARGTPAQFVLALYEEVAEKYEKAAARMGIQPRRLAFIGGVAAKNAALRSAILRRFPDRPMNVCETMDGMRALAKRLNDGGTP</sequence>
<dbReference type="EMBL" id="DVJN01000113">
    <property type="protein sequence ID" value="HIS92513.1"/>
    <property type="molecule type" value="Genomic_DNA"/>
</dbReference>
<evidence type="ECO:0000256" key="1">
    <source>
        <dbReference type="ARBA" id="ARBA00009156"/>
    </source>
</evidence>
<comment type="similarity">
    <text evidence="1">Belongs to the FGGY kinase family.</text>
</comment>
<comment type="caution">
    <text evidence="5">The sequence shown here is derived from an EMBL/GenBank/DDBJ whole genome shotgun (WGS) entry which is preliminary data.</text>
</comment>
<evidence type="ECO:0000259" key="4">
    <source>
        <dbReference type="Pfam" id="PF00370"/>
    </source>
</evidence>
<dbReference type="CDD" id="cd07777">
    <property type="entry name" value="ASKHA_NBD_FGGY_SHK"/>
    <property type="match status" value="1"/>
</dbReference>
<protein>
    <recommendedName>
        <fullName evidence="4">Carbohydrate kinase FGGY N-terminal domain-containing protein</fullName>
    </recommendedName>
</protein>
<dbReference type="PANTHER" id="PTHR43095">
    <property type="entry name" value="SUGAR KINASE"/>
    <property type="match status" value="1"/>
</dbReference>
<feature type="domain" description="Carbohydrate kinase FGGY N-terminal" evidence="4">
    <location>
        <begin position="5"/>
        <end position="208"/>
    </location>
</feature>
<dbReference type="InterPro" id="IPR050406">
    <property type="entry name" value="FGGY_Carb_Kinase"/>
</dbReference>
<dbReference type="InterPro" id="IPR043129">
    <property type="entry name" value="ATPase_NBD"/>
</dbReference>